<dbReference type="EMBL" id="JAEUBG010005608">
    <property type="protein sequence ID" value="KAH3673615.1"/>
    <property type="molecule type" value="Genomic_DNA"/>
</dbReference>
<organism evidence="2 3">
    <name type="scientific">Wickerhamomyces pijperi</name>
    <name type="common">Yeast</name>
    <name type="synonym">Pichia pijperi</name>
    <dbReference type="NCBI Taxonomy" id="599730"/>
    <lineage>
        <taxon>Eukaryota</taxon>
        <taxon>Fungi</taxon>
        <taxon>Dikarya</taxon>
        <taxon>Ascomycota</taxon>
        <taxon>Saccharomycotina</taxon>
        <taxon>Saccharomycetes</taxon>
        <taxon>Phaffomycetales</taxon>
        <taxon>Wickerhamomycetaceae</taxon>
        <taxon>Wickerhamomyces</taxon>
    </lineage>
</organism>
<reference evidence="2" key="2">
    <citation type="submission" date="2021-01" db="EMBL/GenBank/DDBJ databases">
        <authorList>
            <person name="Schikora-Tamarit M.A."/>
        </authorList>
    </citation>
    <scope>NUCLEOTIDE SEQUENCE</scope>
    <source>
        <strain evidence="2">CBS2887</strain>
    </source>
</reference>
<name>A0A9P8PL84_WICPI</name>
<keyword evidence="1" id="KW-0472">Membrane</keyword>
<reference evidence="2" key="1">
    <citation type="journal article" date="2021" name="Open Biol.">
        <title>Shared evolutionary footprints suggest mitochondrial oxidative damage underlies multiple complex I losses in fungi.</title>
        <authorList>
            <person name="Schikora-Tamarit M.A."/>
            <person name="Marcet-Houben M."/>
            <person name="Nosek J."/>
            <person name="Gabaldon T."/>
        </authorList>
    </citation>
    <scope>NUCLEOTIDE SEQUENCE</scope>
    <source>
        <strain evidence="2">CBS2887</strain>
    </source>
</reference>
<proteinExistence type="predicted"/>
<dbReference type="OrthoDB" id="3979149at2759"/>
<evidence type="ECO:0000256" key="1">
    <source>
        <dbReference type="SAM" id="Phobius"/>
    </source>
</evidence>
<protein>
    <recommendedName>
        <fullName evidence="4">Ceramide synthase subunit LIP1</fullName>
    </recommendedName>
</protein>
<dbReference type="Proteomes" id="UP000774326">
    <property type="component" value="Unassembled WGS sequence"/>
</dbReference>
<evidence type="ECO:0008006" key="4">
    <source>
        <dbReference type="Google" id="ProtNLM"/>
    </source>
</evidence>
<evidence type="ECO:0000313" key="3">
    <source>
        <dbReference type="Proteomes" id="UP000774326"/>
    </source>
</evidence>
<dbReference type="AlphaFoldDB" id="A0A9P8PL84"/>
<keyword evidence="3" id="KW-1185">Reference proteome</keyword>
<keyword evidence="1" id="KW-1133">Transmembrane helix</keyword>
<sequence length="122" mass="13844">MAQNKFITLIETILAMLALIAGVEYFKYATMTNYEWFHCTVQRSLDPSSSIVEYTSVGGESCDKRGQFKSIVKAASREFDPNYDDVVFCIKEDLKNERIVGYGANVKDAELVKSSCDNVIYW</sequence>
<accession>A0A9P8PL84</accession>
<comment type="caution">
    <text evidence="2">The sequence shown here is derived from an EMBL/GenBank/DDBJ whole genome shotgun (WGS) entry which is preliminary data.</text>
</comment>
<keyword evidence="1" id="KW-0812">Transmembrane</keyword>
<evidence type="ECO:0000313" key="2">
    <source>
        <dbReference type="EMBL" id="KAH3673615.1"/>
    </source>
</evidence>
<gene>
    <name evidence="2" type="ORF">WICPIJ_009707</name>
</gene>
<feature type="transmembrane region" description="Helical" evidence="1">
    <location>
        <begin position="6"/>
        <end position="26"/>
    </location>
</feature>